<dbReference type="PANTHER" id="PTHR33050:SF7">
    <property type="entry name" value="RIBONUCLEASE H"/>
    <property type="match status" value="1"/>
</dbReference>
<accession>A0A1X7TYZ9</accession>
<dbReference type="InParanoid" id="A0A1X7TYZ9"/>
<protein>
    <recommendedName>
        <fullName evidence="2">Reverse transcriptase/retrotransposon-derived protein RNase H-like domain-containing protein</fullName>
    </recommendedName>
</protein>
<sequence length="124" mass="13870">MKKLRQEAAMIIRDQLPSPTAREVSGLLGKFNSVSKAIPPTPLFCRALQRDLTTALNQSNQCYDTPCRLSSAAIKELEWWNTQLMSWNKKSLVLRQPDLHIESDASLRGWGALFQGTQAGGPWS</sequence>
<evidence type="ECO:0000313" key="1">
    <source>
        <dbReference type="EnsemblMetazoa" id="Aqu2.1.20744_001"/>
    </source>
</evidence>
<dbReference type="OrthoDB" id="2371919at2759"/>
<name>A0A1X7TYZ9_AMPQE</name>
<dbReference type="PANTHER" id="PTHR33050">
    <property type="entry name" value="REVERSE TRANSCRIPTASE DOMAIN-CONTAINING PROTEIN"/>
    <property type="match status" value="1"/>
</dbReference>
<dbReference type="InterPro" id="IPR052055">
    <property type="entry name" value="Hepadnavirus_pol/RT"/>
</dbReference>
<organism evidence="1">
    <name type="scientific">Amphimedon queenslandica</name>
    <name type="common">Sponge</name>
    <dbReference type="NCBI Taxonomy" id="400682"/>
    <lineage>
        <taxon>Eukaryota</taxon>
        <taxon>Metazoa</taxon>
        <taxon>Porifera</taxon>
        <taxon>Demospongiae</taxon>
        <taxon>Heteroscleromorpha</taxon>
        <taxon>Haplosclerida</taxon>
        <taxon>Niphatidae</taxon>
        <taxon>Amphimedon</taxon>
    </lineage>
</organism>
<dbReference type="EnsemblMetazoa" id="Aqu2.1.20744_001">
    <property type="protein sequence ID" value="Aqu2.1.20744_001"/>
    <property type="gene ID" value="Aqu2.1.20744"/>
</dbReference>
<dbReference type="InterPro" id="IPR043502">
    <property type="entry name" value="DNA/RNA_pol_sf"/>
</dbReference>
<dbReference type="OMA" id="ILEFSCV"/>
<dbReference type="AlphaFoldDB" id="A0A1X7TYZ9"/>
<proteinExistence type="predicted"/>
<evidence type="ECO:0008006" key="2">
    <source>
        <dbReference type="Google" id="ProtNLM"/>
    </source>
</evidence>
<dbReference type="SUPFAM" id="SSF56672">
    <property type="entry name" value="DNA/RNA polymerases"/>
    <property type="match status" value="1"/>
</dbReference>
<reference evidence="1" key="1">
    <citation type="submission" date="2017-05" db="UniProtKB">
        <authorList>
            <consortium name="EnsemblMetazoa"/>
        </authorList>
    </citation>
    <scope>IDENTIFICATION</scope>
</reference>